<name>A0A9W5YE36_9FIRM</name>
<dbReference type="Proteomes" id="UP001144256">
    <property type="component" value="Unassembled WGS sequence"/>
</dbReference>
<sequence>MILYLSSNENKDILDYIIEDKKLVVKKLIGEFDINKFVLHDMRNLSLCTQIVIDLRAVTDKEEELINALIAFKTIYDARVIILAECLKCGNELLKRLIDVGVYNIIISEDIENIHKEIEKCIMGEGMTYQDCLKLITKPIDIQDKVISNLKRENVKIAVAGVMHRIGTTTTAINLANYLASIGAKVCYVENNKSGHLKMLSKFYKELINKNNYLEYKGVKYYENNQNIESDNDFIIYDMGEITYKNTVAFSNDTVNILCAGIKPYELKMLYKISKLILDIDVQIVLSFVSNRDKNKTEKLLSELNNRYYYVKNSTDLFSCNCNEEVFNQLLREYIKIQ</sequence>
<dbReference type="AlphaFoldDB" id="A0A9W5YE36"/>
<evidence type="ECO:0000313" key="1">
    <source>
        <dbReference type="EMBL" id="GKX31364.1"/>
    </source>
</evidence>
<organism evidence="1 2">
    <name type="scientific">Vallitalea longa</name>
    <dbReference type="NCBI Taxonomy" id="2936439"/>
    <lineage>
        <taxon>Bacteria</taxon>
        <taxon>Bacillati</taxon>
        <taxon>Bacillota</taxon>
        <taxon>Clostridia</taxon>
        <taxon>Lachnospirales</taxon>
        <taxon>Vallitaleaceae</taxon>
        <taxon>Vallitalea</taxon>
    </lineage>
</organism>
<dbReference type="InterPro" id="IPR027417">
    <property type="entry name" value="P-loop_NTPase"/>
</dbReference>
<gene>
    <name evidence="1" type="ORF">SH1V18_38440</name>
</gene>
<accession>A0A9W5YE36</accession>
<proteinExistence type="predicted"/>
<protein>
    <submittedName>
        <fullName evidence="1">Uncharacterized protein</fullName>
    </submittedName>
</protein>
<keyword evidence="2" id="KW-1185">Reference proteome</keyword>
<evidence type="ECO:0000313" key="2">
    <source>
        <dbReference type="Proteomes" id="UP001144256"/>
    </source>
</evidence>
<dbReference type="Gene3D" id="3.40.50.300">
    <property type="entry name" value="P-loop containing nucleotide triphosphate hydrolases"/>
    <property type="match status" value="1"/>
</dbReference>
<reference evidence="1" key="1">
    <citation type="submission" date="2022-06" db="EMBL/GenBank/DDBJ databases">
        <title>Vallitalea longa sp. nov., an anaerobic bacterium isolated from marine sediment.</title>
        <authorList>
            <person name="Hirano S."/>
            <person name="Terahara T."/>
            <person name="Mori K."/>
            <person name="Hamada M."/>
            <person name="Matsumoto R."/>
            <person name="Kobayashi T."/>
        </authorList>
    </citation>
    <scope>NUCLEOTIDE SEQUENCE</scope>
    <source>
        <strain evidence="1">SH18-1</strain>
    </source>
</reference>
<dbReference type="EMBL" id="BRLB01000016">
    <property type="protein sequence ID" value="GKX31364.1"/>
    <property type="molecule type" value="Genomic_DNA"/>
</dbReference>
<dbReference type="SUPFAM" id="SSF52540">
    <property type="entry name" value="P-loop containing nucleoside triphosphate hydrolases"/>
    <property type="match status" value="1"/>
</dbReference>
<comment type="caution">
    <text evidence="1">The sequence shown here is derived from an EMBL/GenBank/DDBJ whole genome shotgun (WGS) entry which is preliminary data.</text>
</comment>
<dbReference type="RefSeq" id="WP_281818344.1">
    <property type="nucleotide sequence ID" value="NZ_BRLB01000016.1"/>
</dbReference>